<evidence type="ECO:0000256" key="1">
    <source>
        <dbReference type="SAM" id="Phobius"/>
    </source>
</evidence>
<feature type="transmembrane region" description="Helical" evidence="1">
    <location>
        <begin position="7"/>
        <end position="25"/>
    </location>
</feature>
<name>A0A239DR51_9ACTN</name>
<gene>
    <name evidence="2" type="ORF">SAMN06264365_11427</name>
</gene>
<sequence length="87" mass="9135">MNRPLRAAAAAELLSLVILLVNLATAHLRPITSLCGPIHGCAYLFVIVLTLSNPAADRTAKLLAWLPGLGGVLVARRLSAVLSAARR</sequence>
<keyword evidence="3" id="KW-1185">Reference proteome</keyword>
<reference evidence="2 3" key="1">
    <citation type="submission" date="2017-06" db="EMBL/GenBank/DDBJ databases">
        <authorList>
            <person name="Kim H.J."/>
            <person name="Triplett B.A."/>
        </authorList>
    </citation>
    <scope>NUCLEOTIDE SEQUENCE [LARGE SCALE GENOMIC DNA]</scope>
    <source>
        <strain evidence="2 3">DSM 43151</strain>
    </source>
</reference>
<dbReference type="EMBL" id="FZNR01000014">
    <property type="protein sequence ID" value="SNS34212.1"/>
    <property type="molecule type" value="Genomic_DNA"/>
</dbReference>
<keyword evidence="1" id="KW-0812">Transmembrane</keyword>
<evidence type="ECO:0008006" key="4">
    <source>
        <dbReference type="Google" id="ProtNLM"/>
    </source>
</evidence>
<evidence type="ECO:0000313" key="3">
    <source>
        <dbReference type="Proteomes" id="UP000198415"/>
    </source>
</evidence>
<proteinExistence type="predicted"/>
<dbReference type="AlphaFoldDB" id="A0A239DR51"/>
<evidence type="ECO:0000313" key="2">
    <source>
        <dbReference type="EMBL" id="SNS34212.1"/>
    </source>
</evidence>
<dbReference type="RefSeq" id="WP_203833261.1">
    <property type="nucleotide sequence ID" value="NZ_BOMU01000071.1"/>
</dbReference>
<keyword evidence="1" id="KW-1133">Transmembrane helix</keyword>
<organism evidence="2 3">
    <name type="scientific">Actinoplanes regularis</name>
    <dbReference type="NCBI Taxonomy" id="52697"/>
    <lineage>
        <taxon>Bacteria</taxon>
        <taxon>Bacillati</taxon>
        <taxon>Actinomycetota</taxon>
        <taxon>Actinomycetes</taxon>
        <taxon>Micromonosporales</taxon>
        <taxon>Micromonosporaceae</taxon>
        <taxon>Actinoplanes</taxon>
    </lineage>
</organism>
<feature type="transmembrane region" description="Helical" evidence="1">
    <location>
        <begin position="31"/>
        <end position="51"/>
    </location>
</feature>
<dbReference type="Proteomes" id="UP000198415">
    <property type="component" value="Unassembled WGS sequence"/>
</dbReference>
<protein>
    <recommendedName>
        <fullName evidence="4">DUF3817 domain-containing protein</fullName>
    </recommendedName>
</protein>
<accession>A0A239DR51</accession>
<keyword evidence="1" id="KW-0472">Membrane</keyword>